<proteinExistence type="predicted"/>
<dbReference type="Gene3D" id="3.30.70.100">
    <property type="match status" value="1"/>
</dbReference>
<gene>
    <name evidence="2" type="ORF">IAC44_06595</name>
</gene>
<accession>A0A9D1HCM6</accession>
<reference evidence="2" key="2">
    <citation type="journal article" date="2021" name="PeerJ">
        <title>Extensive microbial diversity within the chicken gut microbiome revealed by metagenomics and culture.</title>
        <authorList>
            <person name="Gilroy R."/>
            <person name="Ravi A."/>
            <person name="Getino M."/>
            <person name="Pursley I."/>
            <person name="Horton D.L."/>
            <person name="Alikhan N.F."/>
            <person name="Baker D."/>
            <person name="Gharbi K."/>
            <person name="Hall N."/>
            <person name="Watson M."/>
            <person name="Adriaenssens E.M."/>
            <person name="Foster-Nyarko E."/>
            <person name="Jarju S."/>
            <person name="Secka A."/>
            <person name="Antonio M."/>
            <person name="Oren A."/>
            <person name="Chaudhuri R.R."/>
            <person name="La Ragione R."/>
            <person name="Hildebrand F."/>
            <person name="Pallen M.J."/>
        </authorList>
    </citation>
    <scope>NUCLEOTIDE SEQUENCE</scope>
    <source>
        <strain evidence="2">1383</strain>
    </source>
</reference>
<reference evidence="2" key="1">
    <citation type="submission" date="2020-10" db="EMBL/GenBank/DDBJ databases">
        <authorList>
            <person name="Gilroy R."/>
        </authorList>
    </citation>
    <scope>NUCLEOTIDE SEQUENCE</scope>
    <source>
        <strain evidence="2">1383</strain>
    </source>
</reference>
<organism evidence="2 3">
    <name type="scientific">Candidatus Merdimorpha stercoravium</name>
    <dbReference type="NCBI Taxonomy" id="2840863"/>
    <lineage>
        <taxon>Bacteria</taxon>
        <taxon>Pseudomonadati</taxon>
        <taxon>Bacteroidota</taxon>
        <taxon>Flavobacteriia</taxon>
        <taxon>Flavobacteriales</taxon>
        <taxon>Candidatus Merdimorpha</taxon>
    </lineage>
</organism>
<name>A0A9D1HCM6_9FLAO</name>
<sequence length="72" mass="7810">MKQYIFRTNAKCSGCTARIDAALSPLLSAGSWSFDLSSPDRTLTVTDAPVSARQIEEAVRSAGYRAELLSEK</sequence>
<comment type="caution">
    <text evidence="2">The sequence shown here is derived from an EMBL/GenBank/DDBJ whole genome shotgun (WGS) entry which is preliminary data.</text>
</comment>
<evidence type="ECO:0000313" key="2">
    <source>
        <dbReference type="EMBL" id="HIT98487.1"/>
    </source>
</evidence>
<protein>
    <submittedName>
        <fullName evidence="2">Heavy-metal-associated domain-containing protein</fullName>
    </submittedName>
</protein>
<evidence type="ECO:0000259" key="1">
    <source>
        <dbReference type="PROSITE" id="PS50846"/>
    </source>
</evidence>
<dbReference type="PROSITE" id="PS50846">
    <property type="entry name" value="HMA_2"/>
    <property type="match status" value="1"/>
</dbReference>
<evidence type="ECO:0000313" key="3">
    <source>
        <dbReference type="Proteomes" id="UP000824161"/>
    </source>
</evidence>
<dbReference type="Proteomes" id="UP000824161">
    <property type="component" value="Unassembled WGS sequence"/>
</dbReference>
<dbReference type="GO" id="GO:0046872">
    <property type="term" value="F:metal ion binding"/>
    <property type="evidence" value="ECO:0007669"/>
    <property type="project" value="InterPro"/>
</dbReference>
<dbReference type="AlphaFoldDB" id="A0A9D1HCM6"/>
<dbReference type="SUPFAM" id="SSF55008">
    <property type="entry name" value="HMA, heavy metal-associated domain"/>
    <property type="match status" value="1"/>
</dbReference>
<dbReference type="EMBL" id="DVLY01000166">
    <property type="protein sequence ID" value="HIT98487.1"/>
    <property type="molecule type" value="Genomic_DNA"/>
</dbReference>
<dbReference type="InterPro" id="IPR006121">
    <property type="entry name" value="HMA_dom"/>
</dbReference>
<feature type="domain" description="HMA" evidence="1">
    <location>
        <begin position="1"/>
        <end position="67"/>
    </location>
</feature>
<dbReference type="InterPro" id="IPR036163">
    <property type="entry name" value="HMA_dom_sf"/>
</dbReference>